<reference evidence="7" key="1">
    <citation type="submission" date="2021-01" db="UniProtKB">
        <authorList>
            <consortium name="EnsemblMetazoa"/>
        </authorList>
    </citation>
    <scope>IDENTIFICATION</scope>
</reference>
<dbReference type="FunFam" id="3.40.800.20:FF:000005">
    <property type="entry name" value="histone deacetylase 6"/>
    <property type="match status" value="1"/>
</dbReference>
<evidence type="ECO:0000256" key="2">
    <source>
        <dbReference type="ARBA" id="ARBA00007738"/>
    </source>
</evidence>
<dbReference type="EnsemblMetazoa" id="XM_022801475">
    <property type="protein sequence ID" value="XP_022657210"/>
    <property type="gene ID" value="LOC111248696"/>
</dbReference>
<keyword evidence="3" id="KW-0378">Hydrolase</keyword>
<dbReference type="InterPro" id="IPR023801">
    <property type="entry name" value="His_deacetylse_dom"/>
</dbReference>
<dbReference type="EnsemblMetazoa" id="XM_022801481">
    <property type="protein sequence ID" value="XP_022657216"/>
    <property type="gene ID" value="LOC111248696"/>
</dbReference>
<proteinExistence type="inferred from homology"/>
<feature type="domain" description="Histone deacetylase" evidence="6">
    <location>
        <begin position="32"/>
        <end position="330"/>
    </location>
</feature>
<dbReference type="RefSeq" id="XP_022657214.1">
    <property type="nucleotide sequence ID" value="XM_022801479.1"/>
</dbReference>
<dbReference type="PRINTS" id="PR01270">
    <property type="entry name" value="HDASUPER"/>
</dbReference>
<dbReference type="Proteomes" id="UP000594260">
    <property type="component" value="Unplaced"/>
</dbReference>
<dbReference type="InterPro" id="IPR023696">
    <property type="entry name" value="Ureohydrolase_dom_sf"/>
</dbReference>
<evidence type="ECO:0000256" key="4">
    <source>
        <dbReference type="ARBA" id="ARBA00023242"/>
    </source>
</evidence>
<evidence type="ECO:0000313" key="7">
    <source>
        <dbReference type="EnsemblMetazoa" id="XP_022657215"/>
    </source>
</evidence>
<dbReference type="CDD" id="cd10002">
    <property type="entry name" value="HDAC10_HDAC6-dom1"/>
    <property type="match status" value="1"/>
</dbReference>
<dbReference type="RefSeq" id="XP_022657210.1">
    <property type="nucleotide sequence ID" value="XM_022801475.1"/>
</dbReference>
<comment type="subcellular location">
    <subcellularLocation>
        <location evidence="1">Nucleus</location>
    </subcellularLocation>
</comment>
<evidence type="ECO:0000259" key="6">
    <source>
        <dbReference type="Pfam" id="PF00850"/>
    </source>
</evidence>
<dbReference type="Pfam" id="PF00850">
    <property type="entry name" value="Hist_deacetyl"/>
    <property type="match status" value="1"/>
</dbReference>
<dbReference type="EnsemblMetazoa" id="XM_022801482">
    <property type="protein sequence ID" value="XP_022657217"/>
    <property type="gene ID" value="LOC111248696"/>
</dbReference>
<dbReference type="InterPro" id="IPR000286">
    <property type="entry name" value="HDACs"/>
</dbReference>
<dbReference type="RefSeq" id="XP_022657211.1">
    <property type="nucleotide sequence ID" value="XM_022801476.1"/>
</dbReference>
<protein>
    <recommendedName>
        <fullName evidence="6">Histone deacetylase domain-containing protein</fullName>
    </recommendedName>
</protein>
<dbReference type="RefSeq" id="XP_022657217.1">
    <property type="nucleotide sequence ID" value="XM_022801482.1"/>
</dbReference>
<comment type="similarity">
    <text evidence="2">Belongs to the histone deacetylase family. HD type 2 subfamily.</text>
</comment>
<dbReference type="RefSeq" id="XP_022657212.1">
    <property type="nucleotide sequence ID" value="XM_022801477.1"/>
</dbReference>
<dbReference type="EnsemblMetazoa" id="XM_022801479">
    <property type="protein sequence ID" value="XP_022657214"/>
    <property type="gene ID" value="LOC111248696"/>
</dbReference>
<dbReference type="PANTHER" id="PTHR10625:SF38">
    <property type="entry name" value="HISTONE DEACETYLASE 6, ISOFORM G"/>
    <property type="match status" value="1"/>
</dbReference>
<dbReference type="RefSeq" id="XP_022657215.1">
    <property type="nucleotide sequence ID" value="XM_022801480.1"/>
</dbReference>
<organism evidence="7 8">
    <name type="scientific">Varroa destructor</name>
    <name type="common">Honeybee mite</name>
    <dbReference type="NCBI Taxonomy" id="109461"/>
    <lineage>
        <taxon>Eukaryota</taxon>
        <taxon>Metazoa</taxon>
        <taxon>Ecdysozoa</taxon>
        <taxon>Arthropoda</taxon>
        <taxon>Chelicerata</taxon>
        <taxon>Arachnida</taxon>
        <taxon>Acari</taxon>
        <taxon>Parasitiformes</taxon>
        <taxon>Mesostigmata</taxon>
        <taxon>Gamasina</taxon>
        <taxon>Dermanyssoidea</taxon>
        <taxon>Varroidae</taxon>
        <taxon>Varroa</taxon>
    </lineage>
</organism>
<sequence length="625" mass="70239">MARSDQRQTSRRSALVFDERMPQHASPFEDRHPECPERFTVSLERIRHYKLEQRCVILPSRAATEAELELIHSRKHIDLAKSLDECTDTTHLEELLSHYDSVFMNKHSYKLALLSAGCTIDLMKAVLGGSEVRTGMAVIRPPGHHAMAEEFCGYCIFNNVAIAAKYAVEKMGLERVLIVDWDVHHGQGTQFSFYDDPRVLYFSIHRYEHGSFWPELRESNWDCIGKGPGTGYNINVPLNKVGMENWDYAAIFHQILLPVASEFRPELILVSSGFDASLGDPEGEMRVTPAMYAHMTHMLKQLGVPLAIVLEGGYCLPALAESVAQVLKTLLGDPCPPLINNREDKAREPNDTIKATIGHVKSALKPYWRCFISETSDKIPLPIITYRGILGICKPEKYPTKNYHMRLSEEVEKATLQEQAVLRARTPLTTASSQDAVKILDTLDGIEDLASLKAYSYLLVNHITLASVQSFLGTAHQLIIDFESEPSVSVSHETNRVSVFPKLFELNGRADCFVLMYSLILPLFYKMYPEWVIIRVGGSPLRDLLSLCCAHLSCEGALWIIDGDSWEPLPIVLPSDFDSVDATAARRRIQEAAKAVGFGLDSFIKDVLPIFEKLPLDHNRSLESN</sequence>
<dbReference type="GO" id="GO:0000118">
    <property type="term" value="C:histone deacetylase complex"/>
    <property type="evidence" value="ECO:0007669"/>
    <property type="project" value="TreeGrafter"/>
</dbReference>
<dbReference type="EnsemblMetazoa" id="XM_022801483">
    <property type="protein sequence ID" value="XP_022657218"/>
    <property type="gene ID" value="LOC111248696"/>
</dbReference>
<dbReference type="Gene3D" id="3.40.800.20">
    <property type="entry name" value="Histone deacetylase domain"/>
    <property type="match status" value="1"/>
</dbReference>
<accession>A0A7M7M8B7</accession>
<keyword evidence="8" id="KW-1185">Reference proteome</keyword>
<dbReference type="GO" id="GO:0141221">
    <property type="term" value="F:histone deacetylase activity, hydrolytic mechanism"/>
    <property type="evidence" value="ECO:0007669"/>
    <property type="project" value="UniProtKB-EC"/>
</dbReference>
<comment type="catalytic activity">
    <reaction evidence="5">
        <text>N(6)-acetyl-L-lysyl-[histone] + H2O = L-lysyl-[histone] + acetate</text>
        <dbReference type="Rhea" id="RHEA:58196"/>
        <dbReference type="Rhea" id="RHEA-COMP:9845"/>
        <dbReference type="Rhea" id="RHEA-COMP:11338"/>
        <dbReference type="ChEBI" id="CHEBI:15377"/>
        <dbReference type="ChEBI" id="CHEBI:29969"/>
        <dbReference type="ChEBI" id="CHEBI:30089"/>
        <dbReference type="ChEBI" id="CHEBI:61930"/>
        <dbReference type="EC" id="3.5.1.98"/>
    </reaction>
</comment>
<dbReference type="RefSeq" id="XP_022657218.1">
    <property type="nucleotide sequence ID" value="XM_022801483.1"/>
</dbReference>
<dbReference type="PANTHER" id="PTHR10625">
    <property type="entry name" value="HISTONE DEACETYLASE HDAC1-RELATED"/>
    <property type="match status" value="1"/>
</dbReference>
<dbReference type="EnsemblMetazoa" id="XM_022801477">
    <property type="protein sequence ID" value="XP_022657212"/>
    <property type="gene ID" value="LOC111248696"/>
</dbReference>
<name>A0A7M7M8B7_VARDE</name>
<dbReference type="GeneID" id="111248696"/>
<dbReference type="CTD" id="10013"/>
<evidence type="ECO:0000256" key="1">
    <source>
        <dbReference type="ARBA" id="ARBA00004123"/>
    </source>
</evidence>
<dbReference type="EnsemblMetazoa" id="XM_022801480">
    <property type="protein sequence ID" value="XP_022657215"/>
    <property type="gene ID" value="LOC111248696"/>
</dbReference>
<dbReference type="EnsemblMetazoa" id="XM_022801476">
    <property type="protein sequence ID" value="XP_022657211"/>
    <property type="gene ID" value="LOC111248696"/>
</dbReference>
<keyword evidence="4" id="KW-0539">Nucleus</keyword>
<evidence type="ECO:0000313" key="8">
    <source>
        <dbReference type="Proteomes" id="UP000594260"/>
    </source>
</evidence>
<dbReference type="InterPro" id="IPR037138">
    <property type="entry name" value="His_deacetylse_dom_sf"/>
</dbReference>
<evidence type="ECO:0000256" key="3">
    <source>
        <dbReference type="ARBA" id="ARBA00022801"/>
    </source>
</evidence>
<evidence type="ECO:0000256" key="5">
    <source>
        <dbReference type="ARBA" id="ARBA00048287"/>
    </source>
</evidence>
<dbReference type="SUPFAM" id="SSF52768">
    <property type="entry name" value="Arginase/deacetylase"/>
    <property type="match status" value="1"/>
</dbReference>
<dbReference type="RefSeq" id="XP_022657216.1">
    <property type="nucleotide sequence ID" value="XM_022801481.1"/>
</dbReference>
<dbReference type="AlphaFoldDB" id="A0A7M7M8B7"/>
<dbReference type="GO" id="GO:0040029">
    <property type="term" value="P:epigenetic regulation of gene expression"/>
    <property type="evidence" value="ECO:0007669"/>
    <property type="project" value="TreeGrafter"/>
</dbReference>